<protein>
    <submittedName>
        <fullName evidence="1">(rape) hypothetical protein</fullName>
    </submittedName>
</protein>
<name>A0A816R666_BRANA</name>
<dbReference type="OMA" id="ECEVEPM"/>
<accession>A0A816R666</accession>
<proteinExistence type="predicted"/>
<organism evidence="1">
    <name type="scientific">Brassica napus</name>
    <name type="common">Rape</name>
    <dbReference type="NCBI Taxonomy" id="3708"/>
    <lineage>
        <taxon>Eukaryota</taxon>
        <taxon>Viridiplantae</taxon>
        <taxon>Streptophyta</taxon>
        <taxon>Embryophyta</taxon>
        <taxon>Tracheophyta</taxon>
        <taxon>Spermatophyta</taxon>
        <taxon>Magnoliopsida</taxon>
        <taxon>eudicotyledons</taxon>
        <taxon>Gunneridae</taxon>
        <taxon>Pentapetalae</taxon>
        <taxon>rosids</taxon>
        <taxon>malvids</taxon>
        <taxon>Brassicales</taxon>
        <taxon>Brassicaceae</taxon>
        <taxon>Brassiceae</taxon>
        <taxon>Brassica</taxon>
    </lineage>
</organism>
<dbReference type="Proteomes" id="UP001295469">
    <property type="component" value="Chromosome C01"/>
</dbReference>
<dbReference type="EMBL" id="HG994365">
    <property type="protein sequence ID" value="CAF2068711.1"/>
    <property type="molecule type" value="Genomic_DNA"/>
</dbReference>
<dbReference type="AlphaFoldDB" id="A0A816R666"/>
<evidence type="ECO:0000313" key="1">
    <source>
        <dbReference type="EMBL" id="CAF2068711.1"/>
    </source>
</evidence>
<dbReference type="Gramene" id="CDX68686">
    <property type="protein sequence ID" value="CDX68686"/>
    <property type="gene ID" value="GSBRNA2T00130363001"/>
</dbReference>
<sequence length="302" mass="34129">MSELETMLGLVLLVSSLCFWFVCFSFPSETPLKKSYPSLKKKHFKRLKVCFCVADAAERAAMIAVCLISSARMVANLDSEYTSYSAQFLVDNAGRKNEPAQDPQPSTFTIQDWLQYLVEIATPKPESEQREVDERRNTLTLKDCLEYALKEGLPKHEHWTHVGCVHKPPPFASLIPRVPMKGELVEAKTWEEASKLLKQQPVGAKLHVFSPEFELVRDEGFYEGPSGPESRYVGLRDVMITGNGRMKGGPFLEVKIVYKKKETFLKVSCTRVLTSLPNDSGEECEVEPMGLLVDFIIPRFSK</sequence>
<gene>
    <name evidence="1" type="ORF">DARMORV10_C01P08200.1</name>
</gene>
<reference evidence="1" key="1">
    <citation type="submission" date="2021-01" db="EMBL/GenBank/DDBJ databases">
        <authorList>
            <consortium name="Genoscope - CEA"/>
            <person name="William W."/>
        </authorList>
    </citation>
    <scope>NUCLEOTIDE SEQUENCE</scope>
</reference>